<dbReference type="SUPFAM" id="SSF51366">
    <property type="entry name" value="Ribulose-phoshate binding barrel"/>
    <property type="match status" value="1"/>
</dbReference>
<evidence type="ECO:0000256" key="1">
    <source>
        <dbReference type="ARBA" id="ARBA00005091"/>
    </source>
</evidence>
<comment type="subunit">
    <text evidence="3">Heterodimer of HisH and HisF.</text>
</comment>
<keyword evidence="5 11" id="KW-0028">Amino-acid biosynthesis</keyword>
<organism evidence="12 13">
    <name type="scientific">Roseivirga seohaensis</name>
    <dbReference type="NCBI Taxonomy" id="1914963"/>
    <lineage>
        <taxon>Bacteria</taxon>
        <taxon>Pseudomonadati</taxon>
        <taxon>Bacteroidota</taxon>
        <taxon>Cytophagia</taxon>
        <taxon>Cytophagales</taxon>
        <taxon>Roseivirgaceae</taxon>
        <taxon>Roseivirga</taxon>
    </lineage>
</organism>
<dbReference type="PANTHER" id="PTHR21235">
    <property type="entry name" value="IMIDAZOLE GLYCEROL PHOSPHATE SYNTHASE SUBUNIT HISF/H IGP SYNTHASE SUBUNIT HISF/H"/>
    <property type="match status" value="1"/>
</dbReference>
<dbReference type="InterPro" id="IPR004651">
    <property type="entry name" value="HisF"/>
</dbReference>
<protein>
    <recommendedName>
        <fullName evidence="4">imidazole glycerol-phosphate synthase</fullName>
        <ecNumber evidence="4">4.3.2.10</ecNumber>
    </recommendedName>
    <alternativeName>
        <fullName evidence="9">IGP synthase cyclase subunit</fullName>
    </alternativeName>
</protein>
<dbReference type="RefSeq" id="WP_062300830.1">
    <property type="nucleotide sequence ID" value="NZ_LRPB01000023.1"/>
</dbReference>
<dbReference type="InterPro" id="IPR050064">
    <property type="entry name" value="IGPS_HisA/HisF"/>
</dbReference>
<gene>
    <name evidence="12" type="ORF">AWW67_02535</name>
</gene>
<dbReference type="EC" id="4.3.2.10" evidence="4"/>
<evidence type="ECO:0000256" key="10">
    <source>
        <dbReference type="ARBA" id="ARBA00047838"/>
    </source>
</evidence>
<evidence type="ECO:0000256" key="7">
    <source>
        <dbReference type="ARBA" id="ARBA00023239"/>
    </source>
</evidence>
<evidence type="ECO:0000256" key="4">
    <source>
        <dbReference type="ARBA" id="ARBA00012809"/>
    </source>
</evidence>
<dbReference type="CDD" id="cd04731">
    <property type="entry name" value="HisF"/>
    <property type="match status" value="1"/>
</dbReference>
<evidence type="ECO:0000256" key="11">
    <source>
        <dbReference type="RuleBase" id="RU003657"/>
    </source>
</evidence>
<comment type="pathway">
    <text evidence="1">Amino-acid biosynthesis; L-histidine biosynthesis; L-histidine from 5-phospho-alpha-D-ribose 1-diphosphate: step 5/9.</text>
</comment>
<dbReference type="PANTHER" id="PTHR21235:SF2">
    <property type="entry name" value="IMIDAZOLE GLYCEROL PHOSPHATE SYNTHASE HISHF"/>
    <property type="match status" value="1"/>
</dbReference>
<evidence type="ECO:0000256" key="3">
    <source>
        <dbReference type="ARBA" id="ARBA00011152"/>
    </source>
</evidence>
<dbReference type="Proteomes" id="UP000075663">
    <property type="component" value="Unassembled WGS sequence"/>
</dbReference>
<comment type="function">
    <text evidence="8">IGPS catalyzes the conversion of PRFAR and glutamine to IGP, AICAR and glutamate. The HisF subunit catalyzes the cyclization activity that produces IGP and AICAR from PRFAR using the ammonia provided by the HisH subunit.</text>
</comment>
<dbReference type="InterPro" id="IPR013785">
    <property type="entry name" value="Aldolase_TIM"/>
</dbReference>
<keyword evidence="6 11" id="KW-0368">Histidine biosynthesis</keyword>
<dbReference type="GO" id="GO:0000107">
    <property type="term" value="F:imidazoleglycerol-phosphate synthase activity"/>
    <property type="evidence" value="ECO:0007669"/>
    <property type="project" value="InterPro"/>
</dbReference>
<evidence type="ECO:0000313" key="13">
    <source>
        <dbReference type="Proteomes" id="UP000075663"/>
    </source>
</evidence>
<comment type="similarity">
    <text evidence="2 11">Belongs to the HisA/HisF family.</text>
</comment>
<comment type="caution">
    <text evidence="12">The sequence shown here is derived from an EMBL/GenBank/DDBJ whole genome shotgun (WGS) entry which is preliminary data.</text>
</comment>
<dbReference type="UniPathway" id="UPA00031">
    <property type="reaction ID" value="UER00010"/>
</dbReference>
<accession>A0A150XZD1</accession>
<comment type="catalytic activity">
    <reaction evidence="10">
        <text>5-[(5-phospho-1-deoxy-D-ribulos-1-ylimino)methylamino]-1-(5-phospho-beta-D-ribosyl)imidazole-4-carboxamide + L-glutamine = D-erythro-1-(imidazol-4-yl)glycerol 3-phosphate + 5-amino-1-(5-phospho-beta-D-ribosyl)imidazole-4-carboxamide + L-glutamate + H(+)</text>
        <dbReference type="Rhea" id="RHEA:24793"/>
        <dbReference type="ChEBI" id="CHEBI:15378"/>
        <dbReference type="ChEBI" id="CHEBI:29985"/>
        <dbReference type="ChEBI" id="CHEBI:58278"/>
        <dbReference type="ChEBI" id="CHEBI:58359"/>
        <dbReference type="ChEBI" id="CHEBI:58475"/>
        <dbReference type="ChEBI" id="CHEBI:58525"/>
        <dbReference type="EC" id="4.3.2.10"/>
    </reaction>
</comment>
<proteinExistence type="inferred from homology"/>
<dbReference type="STRING" id="1914963.AWW67_02535"/>
<evidence type="ECO:0000256" key="2">
    <source>
        <dbReference type="ARBA" id="ARBA00009667"/>
    </source>
</evidence>
<dbReference type="AlphaFoldDB" id="A0A150XZD1"/>
<dbReference type="GO" id="GO:0000105">
    <property type="term" value="P:L-histidine biosynthetic process"/>
    <property type="evidence" value="ECO:0007669"/>
    <property type="project" value="UniProtKB-UniPathway"/>
</dbReference>
<dbReference type="Pfam" id="PF00977">
    <property type="entry name" value="His_biosynth"/>
    <property type="match status" value="1"/>
</dbReference>
<sequence length="254" mass="27570">MLNTRVIPTLLIKGDGLYKSVNFKSYRYVGDPINAIKIFNEKEVDEIVILDVEASTLNKKPNLKLIEKMATQAFMPVGYGGGITTLKQAKEVLSLGVEKIIVNSVIKNNRNLISEIASEIGSQSIVASIDVKKNFWGKYECYTFSGTKGLKQDPVSLAKELEKLSVGEIIIHSIDRDGTFKGYDTTLIKLISEVVNVPVVACGGAGSIEDFASAIKNGGASAVAAGSIFVFHGIHKAVLITYPQISDLEKLFQK</sequence>
<dbReference type="InterPro" id="IPR006062">
    <property type="entry name" value="His_biosynth"/>
</dbReference>
<evidence type="ECO:0000313" key="12">
    <source>
        <dbReference type="EMBL" id="KYG84012.1"/>
    </source>
</evidence>
<dbReference type="InterPro" id="IPR011060">
    <property type="entry name" value="RibuloseP-bd_barrel"/>
</dbReference>
<dbReference type="EMBL" id="LRPB01000023">
    <property type="protein sequence ID" value="KYG84012.1"/>
    <property type="molecule type" value="Genomic_DNA"/>
</dbReference>
<evidence type="ECO:0000256" key="9">
    <source>
        <dbReference type="ARBA" id="ARBA00030264"/>
    </source>
</evidence>
<dbReference type="Gene3D" id="3.20.20.70">
    <property type="entry name" value="Aldolase class I"/>
    <property type="match status" value="1"/>
</dbReference>
<evidence type="ECO:0000256" key="5">
    <source>
        <dbReference type="ARBA" id="ARBA00022605"/>
    </source>
</evidence>
<keyword evidence="7" id="KW-0456">Lyase</keyword>
<dbReference type="NCBIfam" id="NF038364">
    <property type="entry name" value="AglZ_HisF2_fam"/>
    <property type="match status" value="1"/>
</dbReference>
<evidence type="ECO:0000256" key="6">
    <source>
        <dbReference type="ARBA" id="ARBA00023102"/>
    </source>
</evidence>
<evidence type="ECO:0000256" key="8">
    <source>
        <dbReference type="ARBA" id="ARBA00025475"/>
    </source>
</evidence>
<reference evidence="12 13" key="1">
    <citation type="submission" date="2016-01" db="EMBL/GenBank/DDBJ databases">
        <title>Genome sequencing of Roseivirga seohaensis SW-152.</title>
        <authorList>
            <person name="Selvaratnam C."/>
            <person name="Thevarajoo S."/>
            <person name="Goh K.M."/>
            <person name="Ee R."/>
            <person name="Chan K.-G."/>
            <person name="Chong C.S."/>
        </authorList>
    </citation>
    <scope>NUCLEOTIDE SEQUENCE [LARGE SCALE GENOMIC DNA]</scope>
    <source>
        <strain evidence="12 13">SW-152</strain>
    </source>
</reference>
<dbReference type="GO" id="GO:0016829">
    <property type="term" value="F:lyase activity"/>
    <property type="evidence" value="ECO:0007669"/>
    <property type="project" value="UniProtKB-KW"/>
</dbReference>
<name>A0A150XZD1_9BACT</name>